<evidence type="ECO:0000313" key="1">
    <source>
        <dbReference type="EMBL" id="WQD77331.1"/>
    </source>
</evidence>
<dbReference type="RefSeq" id="WP_114814868.1">
    <property type="nucleotide sequence ID" value="NZ_CP139965.1"/>
</dbReference>
<evidence type="ECO:0000313" key="2">
    <source>
        <dbReference type="Proteomes" id="UP001325479"/>
    </source>
</evidence>
<gene>
    <name evidence="1" type="ORF">U0042_25280</name>
</gene>
<dbReference type="Proteomes" id="UP001325479">
    <property type="component" value="Chromosome"/>
</dbReference>
<reference evidence="1 2" key="1">
    <citation type="submission" date="2023-12" db="EMBL/GenBank/DDBJ databases">
        <title>Genome sequencing and assembly of bacterial species from a model synthetic community.</title>
        <authorList>
            <person name="Hogle S.L."/>
        </authorList>
    </citation>
    <scope>NUCLEOTIDE SEQUENCE [LARGE SCALE GENOMIC DNA]</scope>
    <source>
        <strain evidence="1 2">HAMBI 2494</strain>
    </source>
</reference>
<name>A0ABZ0WJ27_9BURK</name>
<sequence length="81" mass="9033">MSMNLALFYRHAISRPLESLRRRVGDGSASVVARESAPAVAAREAPCPHRHDAAHFERIATYARAGYFNMGYTLDVFHVSE</sequence>
<accession>A0ABZ0WJ27</accession>
<keyword evidence="2" id="KW-1185">Reference proteome</keyword>
<protein>
    <submittedName>
        <fullName evidence="1">Uncharacterized protein</fullName>
    </submittedName>
</protein>
<proteinExistence type="predicted"/>
<organism evidence="1 2">
    <name type="scientific">Paraburkholderia kururiensis</name>
    <dbReference type="NCBI Taxonomy" id="984307"/>
    <lineage>
        <taxon>Bacteria</taxon>
        <taxon>Pseudomonadati</taxon>
        <taxon>Pseudomonadota</taxon>
        <taxon>Betaproteobacteria</taxon>
        <taxon>Burkholderiales</taxon>
        <taxon>Burkholderiaceae</taxon>
        <taxon>Paraburkholderia</taxon>
    </lineage>
</organism>
<dbReference type="EMBL" id="CP139965">
    <property type="protein sequence ID" value="WQD77331.1"/>
    <property type="molecule type" value="Genomic_DNA"/>
</dbReference>